<dbReference type="AlphaFoldDB" id="A0A1E7ZCC4"/>
<evidence type="ECO:0000313" key="1">
    <source>
        <dbReference type="EMBL" id="OFC71157.1"/>
    </source>
</evidence>
<evidence type="ECO:0000313" key="2">
    <source>
        <dbReference type="Proteomes" id="UP000175691"/>
    </source>
</evidence>
<accession>A0A1E7ZCC4</accession>
<dbReference type="STRING" id="1656094.BFC18_09745"/>
<evidence type="ECO:0008006" key="3">
    <source>
        <dbReference type="Google" id="ProtNLM"/>
    </source>
</evidence>
<keyword evidence="2" id="KW-1185">Reference proteome</keyword>
<dbReference type="Gene3D" id="3.30.420.40">
    <property type="match status" value="2"/>
</dbReference>
<sequence>MYIGWTKYLKLRFQPKRSDVTIGVALSPDTATFTALRRKADEFYVISEVSVLYSQWKAQLSQWVTKRKLTGATCHVALSQNWYQLLQIERPNVQEDEVADSLVWPVKELINFESPIVLDYFDLPVPLAGSKKVNVVAMPENTVEDIVAGCIEAGVRLDSISIEELAHCSLLPVTDEAVVTLTQEAGEEIILNIVKDGHLYISRRLKGFENLAAFSAEELRMGVLDGLCIQIQRSMDFFESQLRQPPVRKVVLHINAAQPEIIVEQISQVVSASVMVMDLNAVVNDPSDSLTNLSSLGMALLPFRAKQVEAKQETADEK</sequence>
<dbReference type="RefSeq" id="WP_070125133.1">
    <property type="nucleotide sequence ID" value="NZ_MDHN01000016.1"/>
</dbReference>
<organism evidence="1 2">
    <name type="scientific">Alteromonas confluentis</name>
    <dbReference type="NCBI Taxonomy" id="1656094"/>
    <lineage>
        <taxon>Bacteria</taxon>
        <taxon>Pseudomonadati</taxon>
        <taxon>Pseudomonadota</taxon>
        <taxon>Gammaproteobacteria</taxon>
        <taxon>Alteromonadales</taxon>
        <taxon>Alteromonadaceae</taxon>
        <taxon>Alteromonas/Salinimonas group</taxon>
        <taxon>Alteromonas</taxon>
    </lineage>
</organism>
<name>A0A1E7ZCC4_9ALTE</name>
<comment type="caution">
    <text evidence="1">The sequence shown here is derived from an EMBL/GenBank/DDBJ whole genome shotgun (WGS) entry which is preliminary data.</text>
</comment>
<protein>
    <recommendedName>
        <fullName evidence="3">MSHA biogenesis protein MshI</fullName>
    </recommendedName>
</protein>
<proteinExistence type="predicted"/>
<gene>
    <name evidence="1" type="ORF">BFC18_09745</name>
</gene>
<reference evidence="1 2" key="1">
    <citation type="submission" date="2016-08" db="EMBL/GenBank/DDBJ databases">
        <authorList>
            <person name="Seilhamer J.J."/>
        </authorList>
    </citation>
    <scope>NUCLEOTIDE SEQUENCE [LARGE SCALE GENOMIC DNA]</scope>
    <source>
        <strain evidence="1 2">KCTC 42603</strain>
    </source>
</reference>
<dbReference type="Proteomes" id="UP000175691">
    <property type="component" value="Unassembled WGS sequence"/>
</dbReference>
<dbReference type="Gene3D" id="3.30.1490.300">
    <property type="match status" value="1"/>
</dbReference>
<dbReference type="OrthoDB" id="5296002at2"/>
<dbReference type="EMBL" id="MDHN01000016">
    <property type="protein sequence ID" value="OFC71157.1"/>
    <property type="molecule type" value="Genomic_DNA"/>
</dbReference>